<reference evidence="1 2" key="1">
    <citation type="submission" date="2018-10" db="EMBL/GenBank/DDBJ databases">
        <title>Notoacmeibacter sp. M2BS9Y-3-1, whole genome shotgun sequence.</title>
        <authorList>
            <person name="Tuo L."/>
        </authorList>
    </citation>
    <scope>NUCLEOTIDE SEQUENCE [LARGE SCALE GENOMIC DNA]</scope>
    <source>
        <strain evidence="1 2">M2BS9Y-3-1</strain>
    </source>
</reference>
<comment type="caution">
    <text evidence="1">The sequence shown here is derived from an EMBL/GenBank/DDBJ whole genome shotgun (WGS) entry which is preliminary data.</text>
</comment>
<dbReference type="Pfam" id="PF10983">
    <property type="entry name" value="DUF2793"/>
    <property type="match status" value="1"/>
</dbReference>
<dbReference type="Proteomes" id="UP000281094">
    <property type="component" value="Unassembled WGS sequence"/>
</dbReference>
<dbReference type="InterPro" id="IPR021251">
    <property type="entry name" value="DUF2793"/>
</dbReference>
<gene>
    <name evidence="1" type="ORF">D8780_08715</name>
</gene>
<protein>
    <submittedName>
        <fullName evidence="1">DUF2793 domain-containing protein</fullName>
    </submittedName>
</protein>
<dbReference type="RefSeq" id="WP_121645243.1">
    <property type="nucleotide sequence ID" value="NZ_RCWN01000001.1"/>
</dbReference>
<evidence type="ECO:0000313" key="1">
    <source>
        <dbReference type="EMBL" id="RLQ88277.1"/>
    </source>
</evidence>
<name>A0A3L7JC19_9HYPH</name>
<sequence length="449" mass="47944">MSTTSTLKLPYLYPQQAQKHVTVNEALRALDMLVQPAPLSRQIIDPQSLLPEDGQCWIVPENAVGDWAGRDNDLVAWQDEGWSFSTPSAGWIVYVSDEESLLAFDGSGWTDLLPDFPDTLPRFGINTEADATNRLAVKSDAVLISHDDVTPGNGSVRFCLNRRSGGDAASLILQTGFEGRAEIGLDEKDDFQIKVSADGVVFRPVLVIDRESGRVSQPNTPPVAAPFNLLKDGGRFAGVPEPTSVAVGAFVAPGYVGAYNGAEIVAGPQFHHNNATFGGSNAVLHPEIEALMLKVRTGSAQRYGVEFHTLRITAGEGSAASVGVSGADPHALLCTSPSVPIPAQLTVNYHLHVLSGSAAVLADTFGRTFIDGFEVGATTQILPDDGWCQATRLYDRVPSGFSGYHPSIFGLYAMPRTELLFAAPTITPGHVPMGEGQIILITPGLEAWR</sequence>
<organism evidence="1 2">
    <name type="scientific">Notoacmeibacter ruber</name>
    <dbReference type="NCBI Taxonomy" id="2670375"/>
    <lineage>
        <taxon>Bacteria</taxon>
        <taxon>Pseudomonadati</taxon>
        <taxon>Pseudomonadota</taxon>
        <taxon>Alphaproteobacteria</taxon>
        <taxon>Hyphomicrobiales</taxon>
        <taxon>Notoacmeibacteraceae</taxon>
        <taxon>Notoacmeibacter</taxon>
    </lineage>
</organism>
<dbReference type="EMBL" id="RCWN01000001">
    <property type="protein sequence ID" value="RLQ88277.1"/>
    <property type="molecule type" value="Genomic_DNA"/>
</dbReference>
<proteinExistence type="predicted"/>
<dbReference type="AlphaFoldDB" id="A0A3L7JC19"/>
<accession>A0A3L7JC19</accession>
<keyword evidence="2" id="KW-1185">Reference proteome</keyword>
<evidence type="ECO:0000313" key="2">
    <source>
        <dbReference type="Proteomes" id="UP000281094"/>
    </source>
</evidence>